<comment type="caution">
    <text evidence="2">The sequence shown here is derived from an EMBL/GenBank/DDBJ whole genome shotgun (WGS) entry which is preliminary data.</text>
</comment>
<dbReference type="EMBL" id="QGGL01000006">
    <property type="protein sequence ID" value="PWK13754.1"/>
    <property type="molecule type" value="Genomic_DNA"/>
</dbReference>
<evidence type="ECO:0000259" key="1">
    <source>
        <dbReference type="Pfam" id="PF13472"/>
    </source>
</evidence>
<feature type="domain" description="SGNH hydrolase-type esterase" evidence="1">
    <location>
        <begin position="6"/>
        <end position="203"/>
    </location>
</feature>
<keyword evidence="3" id="KW-1185">Reference proteome</keyword>
<dbReference type="InterPro" id="IPR036514">
    <property type="entry name" value="SGNH_hydro_sf"/>
</dbReference>
<dbReference type="CDD" id="cd00229">
    <property type="entry name" value="SGNH_hydrolase"/>
    <property type="match status" value="1"/>
</dbReference>
<accession>A0A316DW32</accession>
<reference evidence="2 3" key="1">
    <citation type="submission" date="2018-05" db="EMBL/GenBank/DDBJ databases">
        <title>Genomic Encyclopedia of Type Strains, Phase IV (KMG-IV): sequencing the most valuable type-strain genomes for metagenomic binning, comparative biology and taxonomic classification.</title>
        <authorList>
            <person name="Goeker M."/>
        </authorList>
    </citation>
    <scope>NUCLEOTIDE SEQUENCE [LARGE SCALE GENOMIC DNA]</scope>
    <source>
        <strain evidence="2 3">DSM 18773</strain>
    </source>
</reference>
<name>A0A316DW32_9BACL</name>
<dbReference type="Gene3D" id="3.40.50.1110">
    <property type="entry name" value="SGNH hydrolase"/>
    <property type="match status" value="1"/>
</dbReference>
<evidence type="ECO:0000313" key="3">
    <source>
        <dbReference type="Proteomes" id="UP000245634"/>
    </source>
</evidence>
<dbReference type="AlphaFoldDB" id="A0A316DW32"/>
<dbReference type="Pfam" id="PF13472">
    <property type="entry name" value="Lipase_GDSL_2"/>
    <property type="match status" value="1"/>
</dbReference>
<gene>
    <name evidence="2" type="ORF">C7459_10632</name>
</gene>
<organism evidence="2 3">
    <name type="scientific">Tumebacillus permanentifrigoris</name>
    <dbReference type="NCBI Taxonomy" id="378543"/>
    <lineage>
        <taxon>Bacteria</taxon>
        <taxon>Bacillati</taxon>
        <taxon>Bacillota</taxon>
        <taxon>Bacilli</taxon>
        <taxon>Bacillales</taxon>
        <taxon>Alicyclobacillaceae</taxon>
        <taxon>Tumebacillus</taxon>
    </lineage>
</organism>
<protein>
    <submittedName>
        <fullName evidence="2">Lysophospholipase L1-like esterase</fullName>
    </submittedName>
</protein>
<proteinExistence type="predicted"/>
<dbReference type="RefSeq" id="WP_170119354.1">
    <property type="nucleotide sequence ID" value="NZ_QGGL01000006.1"/>
</dbReference>
<dbReference type="Proteomes" id="UP000245634">
    <property type="component" value="Unassembled WGS sequence"/>
</dbReference>
<dbReference type="InterPro" id="IPR013830">
    <property type="entry name" value="SGNH_hydro"/>
</dbReference>
<sequence>MFVYTALGDSITYGENATSRTSRYVHLVAQEAGQRRGGSEVQVLARPGWTSGTLASVAFWNSAYPLQRASDVTIWIGGNDLLVAGLRVLRGAPASSVEAALAQYGRNLNRLVAAIKSVSPARLVLCTQYNPFPHSQIAVEALRALNTVTIETAKSNGILCAPTAACIDGQPSKLIAGYTTGRVEDVMHARILPVHPNDAGHRAIAEGIGSILR</sequence>
<dbReference type="SUPFAM" id="SSF52266">
    <property type="entry name" value="SGNH hydrolase"/>
    <property type="match status" value="1"/>
</dbReference>
<evidence type="ECO:0000313" key="2">
    <source>
        <dbReference type="EMBL" id="PWK13754.1"/>
    </source>
</evidence>